<proteinExistence type="inferred from homology"/>
<keyword evidence="6 12" id="KW-0732">Signal</keyword>
<comment type="subcellular location">
    <subcellularLocation>
        <location evidence="1">Membrane</location>
        <topology evidence="1">Lipid-anchor</topology>
        <topology evidence="1">GPI-anchor</topology>
    </subcellularLocation>
    <subcellularLocation>
        <location evidence="2">Secreted</location>
    </subcellularLocation>
</comment>
<evidence type="ECO:0000313" key="15">
    <source>
        <dbReference type="Proteomes" id="UP000078397"/>
    </source>
</evidence>
<keyword evidence="8" id="KW-0449">Lipoprotein</keyword>
<keyword evidence="5" id="KW-0336">GPI-anchor</keyword>
<keyword evidence="7 9" id="KW-1015">Disulfide bond</keyword>
<dbReference type="PROSITE" id="PS52012">
    <property type="entry name" value="CFEM"/>
    <property type="match status" value="1"/>
</dbReference>
<keyword evidence="11" id="KW-0812">Transmembrane</keyword>
<organism evidence="14 15">
    <name type="scientific">Pochonia chlamydosporia 170</name>
    <dbReference type="NCBI Taxonomy" id="1380566"/>
    <lineage>
        <taxon>Eukaryota</taxon>
        <taxon>Fungi</taxon>
        <taxon>Dikarya</taxon>
        <taxon>Ascomycota</taxon>
        <taxon>Pezizomycotina</taxon>
        <taxon>Sordariomycetes</taxon>
        <taxon>Hypocreomycetidae</taxon>
        <taxon>Hypocreales</taxon>
        <taxon>Clavicipitaceae</taxon>
        <taxon>Pochonia</taxon>
    </lineage>
</organism>
<dbReference type="OrthoDB" id="4900528at2759"/>
<dbReference type="GO" id="GO:0005576">
    <property type="term" value="C:extracellular region"/>
    <property type="evidence" value="ECO:0007669"/>
    <property type="project" value="UniProtKB-SubCell"/>
</dbReference>
<feature type="region of interest" description="Disordered" evidence="10">
    <location>
        <begin position="138"/>
        <end position="193"/>
    </location>
</feature>
<dbReference type="AlphaFoldDB" id="A0A219AP78"/>
<reference evidence="14 15" key="1">
    <citation type="journal article" date="2016" name="PLoS Pathog.">
        <title>Biosynthesis of antibiotic leucinostatins in bio-control fungus Purpureocillium lilacinum and their inhibition on phytophthora revealed by genome mining.</title>
        <authorList>
            <person name="Wang G."/>
            <person name="Liu Z."/>
            <person name="Lin R."/>
            <person name="Li E."/>
            <person name="Mao Z."/>
            <person name="Ling J."/>
            <person name="Yang Y."/>
            <person name="Yin W.B."/>
            <person name="Xie B."/>
        </authorList>
    </citation>
    <scope>NUCLEOTIDE SEQUENCE [LARGE SCALE GENOMIC DNA]</scope>
    <source>
        <strain evidence="14">170</strain>
    </source>
</reference>
<accession>A0A219AP78</accession>
<evidence type="ECO:0000256" key="12">
    <source>
        <dbReference type="SAM" id="SignalP"/>
    </source>
</evidence>
<sequence>MARTRSRVNLAICSISLLLLQTVSAGRIPVYPSPTPVLDLSPFPVVTAAPSPDQVNKRLEKRTAIVNSCATGCIASAVTKSTECKLGDTACECEPVNASAVLWGAFSCIESACEALSAVSVICVSVLMHGSTSSVGVVATSSSSGASPTSGGLDGNSGSGNSGSGNSGGGGSSGNNSGNGNSSGSGGSSNTSSNGLSSGAIAGVAIGAAAIVVIAAALVYYFCVQKKRQDKLTAANAASVGLVGDNQPPMGSIPPASNAGGKPPTQVAMSTTPINPNSHPPSTLRTSPYTNTMNTVSPISGRSPPIYPGTTELAAGGWQQQHQVEVNGVYSPQSAQTLVGPNAPQG</sequence>
<dbReference type="Proteomes" id="UP000078397">
    <property type="component" value="Unassembled WGS sequence"/>
</dbReference>
<keyword evidence="9" id="KW-0479">Metal-binding</keyword>
<dbReference type="GO" id="GO:0098552">
    <property type="term" value="C:side of membrane"/>
    <property type="evidence" value="ECO:0007669"/>
    <property type="project" value="UniProtKB-KW"/>
</dbReference>
<protein>
    <submittedName>
        <fullName evidence="14">CFEM domain-containing protein</fullName>
    </submittedName>
</protein>
<evidence type="ECO:0000256" key="10">
    <source>
        <dbReference type="SAM" id="MobiDB-lite"/>
    </source>
</evidence>
<feature type="disulfide bond" evidence="9">
    <location>
        <begin position="84"/>
        <end position="91"/>
    </location>
</feature>
<feature type="domain" description="CFEM" evidence="13">
    <location>
        <begin position="41"/>
        <end position="159"/>
    </location>
</feature>
<name>A0A219AP78_METCM</name>
<keyword evidence="5" id="KW-0325">Glycoprotein</keyword>
<evidence type="ECO:0000256" key="8">
    <source>
        <dbReference type="ARBA" id="ARBA00023288"/>
    </source>
</evidence>
<evidence type="ECO:0000256" key="2">
    <source>
        <dbReference type="ARBA" id="ARBA00004613"/>
    </source>
</evidence>
<evidence type="ECO:0000256" key="1">
    <source>
        <dbReference type="ARBA" id="ARBA00004589"/>
    </source>
</evidence>
<feature type="compositionally biased region" description="Polar residues" evidence="10">
    <location>
        <begin position="267"/>
        <end position="289"/>
    </location>
</feature>
<feature type="chain" id="PRO_5013301819" evidence="12">
    <location>
        <begin position="26"/>
        <end position="346"/>
    </location>
</feature>
<dbReference type="KEGG" id="pchm:VFPPC_18197"/>
<keyword evidence="11" id="KW-0472">Membrane</keyword>
<evidence type="ECO:0000313" key="14">
    <source>
        <dbReference type="EMBL" id="OWT42637.1"/>
    </source>
</evidence>
<evidence type="ECO:0000256" key="4">
    <source>
        <dbReference type="ARBA" id="ARBA00022525"/>
    </source>
</evidence>
<dbReference type="InterPro" id="IPR008427">
    <property type="entry name" value="Extracellular_membr_CFEM_dom"/>
</dbReference>
<keyword evidence="4" id="KW-0964">Secreted</keyword>
<dbReference type="RefSeq" id="XP_022285124.1">
    <property type="nucleotide sequence ID" value="XM_022429847.1"/>
</dbReference>
<feature type="signal peptide" evidence="12">
    <location>
        <begin position="1"/>
        <end position="25"/>
    </location>
</feature>
<comment type="similarity">
    <text evidence="3">Belongs to the RBT5 family.</text>
</comment>
<evidence type="ECO:0000259" key="13">
    <source>
        <dbReference type="PROSITE" id="PS52012"/>
    </source>
</evidence>
<keyword evidence="9" id="KW-0349">Heme</keyword>
<keyword evidence="9" id="KW-0408">Iron</keyword>
<evidence type="ECO:0000256" key="7">
    <source>
        <dbReference type="ARBA" id="ARBA00023157"/>
    </source>
</evidence>
<evidence type="ECO:0000256" key="3">
    <source>
        <dbReference type="ARBA" id="ARBA00010031"/>
    </source>
</evidence>
<evidence type="ECO:0000256" key="11">
    <source>
        <dbReference type="SAM" id="Phobius"/>
    </source>
</evidence>
<feature type="transmembrane region" description="Helical" evidence="11">
    <location>
        <begin position="200"/>
        <end position="223"/>
    </location>
</feature>
<keyword evidence="15" id="KW-1185">Reference proteome</keyword>
<dbReference type="GeneID" id="33937049"/>
<evidence type="ECO:0000256" key="9">
    <source>
        <dbReference type="PROSITE-ProRule" id="PRU01356"/>
    </source>
</evidence>
<evidence type="ECO:0000256" key="6">
    <source>
        <dbReference type="ARBA" id="ARBA00022729"/>
    </source>
</evidence>
<dbReference type="STRING" id="1380566.A0A219AP78"/>
<comment type="caution">
    <text evidence="14">The sequence shown here is derived from an EMBL/GenBank/DDBJ whole genome shotgun (WGS) entry which is preliminary data.</text>
</comment>
<gene>
    <name evidence="14" type="ORF">VFPPC_18197</name>
</gene>
<keyword evidence="11" id="KW-1133">Transmembrane helix</keyword>
<feature type="compositionally biased region" description="Gly residues" evidence="10">
    <location>
        <begin position="152"/>
        <end position="173"/>
    </location>
</feature>
<comment type="caution">
    <text evidence="9">Lacks conserved residue(s) required for the propagation of feature annotation.</text>
</comment>
<feature type="binding site" description="axial binding residue" evidence="9">
    <location>
        <position position="88"/>
    </location>
    <ligand>
        <name>heme</name>
        <dbReference type="ChEBI" id="CHEBI:30413"/>
    </ligand>
    <ligandPart>
        <name>Fe</name>
        <dbReference type="ChEBI" id="CHEBI:18248"/>
    </ligandPart>
</feature>
<dbReference type="GO" id="GO:0046872">
    <property type="term" value="F:metal ion binding"/>
    <property type="evidence" value="ECO:0007669"/>
    <property type="project" value="UniProtKB-UniRule"/>
</dbReference>
<dbReference type="EMBL" id="LSBJ02000008">
    <property type="protein sequence ID" value="OWT42637.1"/>
    <property type="molecule type" value="Genomic_DNA"/>
</dbReference>
<evidence type="ECO:0000256" key="5">
    <source>
        <dbReference type="ARBA" id="ARBA00022622"/>
    </source>
</evidence>
<feature type="compositionally biased region" description="Low complexity" evidence="10">
    <location>
        <begin position="138"/>
        <end position="151"/>
    </location>
</feature>
<dbReference type="Pfam" id="PF05730">
    <property type="entry name" value="CFEM"/>
    <property type="match status" value="1"/>
</dbReference>
<feature type="region of interest" description="Disordered" evidence="10">
    <location>
        <begin position="254"/>
        <end position="289"/>
    </location>
</feature>